<reference evidence="5" key="1">
    <citation type="submission" date="2025-08" db="UniProtKB">
        <authorList>
            <consortium name="Ensembl"/>
        </authorList>
    </citation>
    <scope>IDENTIFICATION</scope>
</reference>
<feature type="chain" id="PRO_5034815158" description="UPAR/Ly6 domain-containing protein" evidence="3">
    <location>
        <begin position="27"/>
        <end position="232"/>
    </location>
</feature>
<feature type="domain" description="UPAR/Ly6" evidence="4">
    <location>
        <begin position="24"/>
        <end position="105"/>
    </location>
</feature>
<evidence type="ECO:0000259" key="4">
    <source>
        <dbReference type="Pfam" id="PF00021"/>
    </source>
</evidence>
<dbReference type="Gene3D" id="2.10.60.10">
    <property type="entry name" value="CD59"/>
    <property type="match status" value="2"/>
</dbReference>
<reference evidence="5" key="2">
    <citation type="submission" date="2025-09" db="UniProtKB">
        <authorList>
            <consortium name="Ensembl"/>
        </authorList>
    </citation>
    <scope>IDENTIFICATION</scope>
</reference>
<comment type="subcellular location">
    <subcellularLocation>
        <location evidence="1">Secreted</location>
    </subcellularLocation>
</comment>
<dbReference type="Pfam" id="PF00021">
    <property type="entry name" value="UPAR_LY6"/>
    <property type="match status" value="2"/>
</dbReference>
<dbReference type="GeneTree" id="ENSGT00940000163304"/>
<dbReference type="Ensembl" id="ENSLLET00000043912.1">
    <property type="protein sequence ID" value="ENSLLEP00000042224.1"/>
    <property type="gene ID" value="ENSLLEG00000026696.1"/>
</dbReference>
<evidence type="ECO:0000256" key="2">
    <source>
        <dbReference type="ARBA" id="ARBA00022525"/>
    </source>
</evidence>
<accession>A0A8C5QTP1</accession>
<protein>
    <recommendedName>
        <fullName evidence="4">UPAR/Ly6 domain-containing protein</fullName>
    </recommendedName>
</protein>
<dbReference type="SUPFAM" id="SSF57302">
    <property type="entry name" value="Snake toxin-like"/>
    <property type="match status" value="2"/>
</dbReference>
<dbReference type="PANTHER" id="PTHR20914">
    <property type="entry name" value="LY6/PLAUR DOMAIN-CONTAINING PROTEIN 8"/>
    <property type="match status" value="1"/>
</dbReference>
<evidence type="ECO:0000256" key="3">
    <source>
        <dbReference type="SAM" id="SignalP"/>
    </source>
</evidence>
<keyword evidence="6" id="KW-1185">Reference proteome</keyword>
<feature type="domain" description="UPAR/Ly6" evidence="4">
    <location>
        <begin position="119"/>
        <end position="183"/>
    </location>
</feature>
<evidence type="ECO:0000313" key="6">
    <source>
        <dbReference type="Proteomes" id="UP000694569"/>
    </source>
</evidence>
<dbReference type="OrthoDB" id="9907178at2759"/>
<dbReference type="Proteomes" id="UP000694569">
    <property type="component" value="Unplaced"/>
</dbReference>
<organism evidence="5 6">
    <name type="scientific">Leptobrachium leishanense</name>
    <name type="common">Leishan spiny toad</name>
    <dbReference type="NCBI Taxonomy" id="445787"/>
    <lineage>
        <taxon>Eukaryota</taxon>
        <taxon>Metazoa</taxon>
        <taxon>Chordata</taxon>
        <taxon>Craniata</taxon>
        <taxon>Vertebrata</taxon>
        <taxon>Euteleostomi</taxon>
        <taxon>Amphibia</taxon>
        <taxon>Batrachia</taxon>
        <taxon>Anura</taxon>
        <taxon>Pelobatoidea</taxon>
        <taxon>Megophryidae</taxon>
        <taxon>Leptobrachium</taxon>
    </lineage>
</organism>
<sequence length="232" mass="25447">MFIIFFCCVFFFLFCLLFMFLGDSLSCIECVNATGLSCTGSGVICPEGSVCGSHYTVTESGGSVSVTVSRKCLHENQCRSSGSYSFVNVKVKTATSCCNTNNCNPSLPQWSTRSSQPNGVTCPTCSSPGTVVCYSGETMQCTGNENICFIRSSTRAESQQPSSVRGCATKNLCNAGLKSSFPGLTDTNVMFFCRNKVSEQKRCHNLHPFRIWQKKKWNNHHQSQSRKETGDN</sequence>
<dbReference type="CDD" id="cd23572">
    <property type="entry name" value="TFP_LU_ECD_PINLYP_rpt2"/>
    <property type="match status" value="1"/>
</dbReference>
<dbReference type="InterPro" id="IPR050918">
    <property type="entry name" value="CNF-like_PLA2_Inhibitor"/>
</dbReference>
<dbReference type="InterPro" id="IPR045860">
    <property type="entry name" value="Snake_toxin-like_sf"/>
</dbReference>
<dbReference type="InterPro" id="IPR016054">
    <property type="entry name" value="LY6_UPA_recep-like"/>
</dbReference>
<evidence type="ECO:0000313" key="5">
    <source>
        <dbReference type="Ensembl" id="ENSLLEP00000042224.1"/>
    </source>
</evidence>
<dbReference type="AlphaFoldDB" id="A0A8C5QTP1"/>
<evidence type="ECO:0000256" key="1">
    <source>
        <dbReference type="ARBA" id="ARBA00004613"/>
    </source>
</evidence>
<name>A0A8C5QTP1_9ANUR</name>
<keyword evidence="2" id="KW-0964">Secreted</keyword>
<feature type="signal peptide" evidence="3">
    <location>
        <begin position="1"/>
        <end position="26"/>
    </location>
</feature>
<proteinExistence type="predicted"/>
<dbReference type="PANTHER" id="PTHR20914:SF25">
    <property type="entry name" value="PHOSPHOLIPASE A2 INHIBITOR AND LY6_PLAUR DOMAIN-CONTAINING PROTEIN"/>
    <property type="match status" value="1"/>
</dbReference>
<keyword evidence="3" id="KW-0732">Signal</keyword>
<dbReference type="GO" id="GO:0005576">
    <property type="term" value="C:extracellular region"/>
    <property type="evidence" value="ECO:0007669"/>
    <property type="project" value="UniProtKB-SubCell"/>
</dbReference>